<evidence type="ECO:0000313" key="4">
    <source>
        <dbReference type="Proteomes" id="UP000839052"/>
    </source>
</evidence>
<protein>
    <submittedName>
        <fullName evidence="3">Endonuclease</fullName>
    </submittedName>
</protein>
<organism evidence="3 4">
    <name type="scientific">Candidatus Nitrotoga arctica</name>
    <dbReference type="NCBI Taxonomy" id="453162"/>
    <lineage>
        <taxon>Bacteria</taxon>
        <taxon>Pseudomonadati</taxon>
        <taxon>Pseudomonadota</taxon>
        <taxon>Betaproteobacteria</taxon>
        <taxon>Nitrosomonadales</taxon>
        <taxon>Gallionellaceae</taxon>
        <taxon>Candidatus Nitrotoga</taxon>
    </lineage>
</organism>
<dbReference type="InterPro" id="IPR035901">
    <property type="entry name" value="GIY-YIG_endonuc_sf"/>
</dbReference>
<name>A0ABM8YVX6_9PROT</name>
<feature type="domain" description="GIY-YIG" evidence="2">
    <location>
        <begin position="1"/>
        <end position="75"/>
    </location>
</feature>
<accession>A0ABM8YVX6</accession>
<keyword evidence="3" id="KW-0255">Endonuclease</keyword>
<keyword evidence="3" id="KW-0540">Nuclease</keyword>
<keyword evidence="4" id="KW-1185">Reference proteome</keyword>
<evidence type="ECO:0000259" key="2">
    <source>
        <dbReference type="PROSITE" id="PS50164"/>
    </source>
</evidence>
<sequence>MFWVYILRCADGSYYTGHTDNLERRIAQHQAGECEGYTATRRPVELTWSQECVMREDALSAEMQIKGWSRKKKEAMMRSDWTEVSRLAKSKFAHPSTSSGRTDLFLLREVEN</sequence>
<reference evidence="3 4" key="1">
    <citation type="submission" date="2021-10" db="EMBL/GenBank/DDBJ databases">
        <authorList>
            <person name="Koch H."/>
        </authorList>
    </citation>
    <scope>NUCLEOTIDE SEQUENCE [LARGE SCALE GENOMIC DNA]</scope>
    <source>
        <strain evidence="3">6680</strain>
    </source>
</reference>
<dbReference type="Pfam" id="PF01541">
    <property type="entry name" value="GIY-YIG"/>
    <property type="match status" value="1"/>
</dbReference>
<dbReference type="InterPro" id="IPR000305">
    <property type="entry name" value="GIY-YIG_endonuc"/>
</dbReference>
<dbReference type="Proteomes" id="UP000839052">
    <property type="component" value="Chromosome"/>
</dbReference>
<dbReference type="RefSeq" id="WP_239795714.1">
    <property type="nucleotide sequence ID" value="NZ_OU912926.1"/>
</dbReference>
<evidence type="ECO:0000256" key="1">
    <source>
        <dbReference type="ARBA" id="ARBA00007435"/>
    </source>
</evidence>
<dbReference type="PANTHER" id="PTHR34477">
    <property type="entry name" value="UPF0213 PROTEIN YHBQ"/>
    <property type="match status" value="1"/>
</dbReference>
<dbReference type="Gene3D" id="3.40.1440.10">
    <property type="entry name" value="GIY-YIG endonuclease"/>
    <property type="match status" value="1"/>
</dbReference>
<dbReference type="GO" id="GO:0004519">
    <property type="term" value="F:endonuclease activity"/>
    <property type="evidence" value="ECO:0007669"/>
    <property type="project" value="UniProtKB-KW"/>
</dbReference>
<dbReference type="InterPro" id="IPR050190">
    <property type="entry name" value="UPF0213_domain"/>
</dbReference>
<dbReference type="PROSITE" id="PS50164">
    <property type="entry name" value="GIY_YIG"/>
    <property type="match status" value="1"/>
</dbReference>
<dbReference type="PANTHER" id="PTHR34477:SF1">
    <property type="entry name" value="UPF0213 PROTEIN YHBQ"/>
    <property type="match status" value="1"/>
</dbReference>
<comment type="similarity">
    <text evidence="1">Belongs to the UPF0213 family.</text>
</comment>
<keyword evidence="3" id="KW-0378">Hydrolase</keyword>
<gene>
    <name evidence="3" type="ORF">NTG6680_0373</name>
</gene>
<dbReference type="SMART" id="SM00465">
    <property type="entry name" value="GIYc"/>
    <property type="match status" value="1"/>
</dbReference>
<dbReference type="EMBL" id="OU912926">
    <property type="protein sequence ID" value="CAG9931626.1"/>
    <property type="molecule type" value="Genomic_DNA"/>
</dbReference>
<dbReference type="SUPFAM" id="SSF82771">
    <property type="entry name" value="GIY-YIG endonuclease"/>
    <property type="match status" value="1"/>
</dbReference>
<proteinExistence type="inferred from homology"/>
<dbReference type="CDD" id="cd10456">
    <property type="entry name" value="GIY-YIG_UPF0213"/>
    <property type="match status" value="1"/>
</dbReference>
<evidence type="ECO:0000313" key="3">
    <source>
        <dbReference type="EMBL" id="CAG9931626.1"/>
    </source>
</evidence>